<keyword evidence="2 4" id="KW-0863">Zinc-finger</keyword>
<sequence>MAENIISRLREDFVHCTICTEPYNAPKMLPCLHSFCLPCLERWARNSHNRSFSCPKCRRTVYLPRNGVSGLPHNFFVVSLMERLEEINRLSNEHLDYNCNICRNGNDTMFCLDCKMHICHGCKVTHDRLTRSSNHPLIPSDKLSDENYLQSVLSTQAPFCDIHKQERVRYYCTQCSQLACQVCATVSHQGHQSIQEVERMVISVKTKLENLLEESNRDMIDARNKLEVTKEVTEEIESEISQICRKVDSRYDEICKKLRSDKEKLTAQLRTIQEQQCSPIKDIERNVSDWVNAMENTQEMTLAILQQNNAWEILQMNMKLVASFERLKKYQIKESVRRTRKKAKFYPAKLGVVDEYQRRATNESERTSSQNLFKANFIGKARETIFKSWFSRNDFF</sequence>
<feature type="coiled-coil region" evidence="5">
    <location>
        <begin position="194"/>
        <end position="300"/>
    </location>
</feature>
<evidence type="ECO:0000259" key="6">
    <source>
        <dbReference type="PROSITE" id="PS50089"/>
    </source>
</evidence>
<dbReference type="GO" id="GO:0005654">
    <property type="term" value="C:nucleoplasm"/>
    <property type="evidence" value="ECO:0007669"/>
    <property type="project" value="TreeGrafter"/>
</dbReference>
<dbReference type="InterPro" id="IPR001841">
    <property type="entry name" value="Znf_RING"/>
</dbReference>
<dbReference type="InterPro" id="IPR013083">
    <property type="entry name" value="Znf_RING/FYVE/PHD"/>
</dbReference>
<keyword evidence="9" id="KW-1185">Reference proteome</keyword>
<dbReference type="SMART" id="SM00336">
    <property type="entry name" value="BBOX"/>
    <property type="match status" value="2"/>
</dbReference>
<dbReference type="Gene3D" id="3.30.160.60">
    <property type="entry name" value="Classic Zinc Finger"/>
    <property type="match status" value="1"/>
</dbReference>
<dbReference type="SMART" id="SM00184">
    <property type="entry name" value="RING"/>
    <property type="match status" value="1"/>
</dbReference>
<dbReference type="Pfam" id="PF00097">
    <property type="entry name" value="zf-C3HC4"/>
    <property type="match status" value="1"/>
</dbReference>
<dbReference type="SUPFAM" id="SSF57850">
    <property type="entry name" value="RING/U-box"/>
    <property type="match status" value="1"/>
</dbReference>
<dbReference type="InterPro" id="IPR000315">
    <property type="entry name" value="Znf_B-box"/>
</dbReference>
<dbReference type="PROSITE" id="PS50089">
    <property type="entry name" value="ZF_RING_2"/>
    <property type="match status" value="1"/>
</dbReference>
<evidence type="ECO:0000256" key="3">
    <source>
        <dbReference type="ARBA" id="ARBA00022833"/>
    </source>
</evidence>
<organism evidence="8 9">
    <name type="scientific">Holothuria leucospilota</name>
    <name type="common">Black long sea cucumber</name>
    <name type="synonym">Mertensiothuria leucospilota</name>
    <dbReference type="NCBI Taxonomy" id="206669"/>
    <lineage>
        <taxon>Eukaryota</taxon>
        <taxon>Metazoa</taxon>
        <taxon>Echinodermata</taxon>
        <taxon>Eleutherozoa</taxon>
        <taxon>Echinozoa</taxon>
        <taxon>Holothuroidea</taxon>
        <taxon>Aspidochirotacea</taxon>
        <taxon>Aspidochirotida</taxon>
        <taxon>Holothuriidae</taxon>
        <taxon>Holothuria</taxon>
    </lineage>
</organism>
<dbReference type="EMBL" id="JAIZAY010000022">
    <property type="protein sequence ID" value="KAJ8021092.1"/>
    <property type="molecule type" value="Genomic_DNA"/>
</dbReference>
<feature type="domain" description="B box-type" evidence="7">
    <location>
        <begin position="155"/>
        <end position="196"/>
    </location>
</feature>
<evidence type="ECO:0000313" key="8">
    <source>
        <dbReference type="EMBL" id="KAJ8021092.1"/>
    </source>
</evidence>
<proteinExistence type="predicted"/>
<evidence type="ECO:0000259" key="7">
    <source>
        <dbReference type="PROSITE" id="PS50119"/>
    </source>
</evidence>
<keyword evidence="5" id="KW-0175">Coiled coil</keyword>
<dbReference type="OrthoDB" id="6270329at2759"/>
<gene>
    <name evidence="8" type="ORF">HOLleu_40863</name>
</gene>
<dbReference type="Proteomes" id="UP001152320">
    <property type="component" value="Chromosome 22"/>
</dbReference>
<evidence type="ECO:0000256" key="1">
    <source>
        <dbReference type="ARBA" id="ARBA00022723"/>
    </source>
</evidence>
<keyword evidence="1" id="KW-0479">Metal-binding</keyword>
<dbReference type="InterPro" id="IPR047153">
    <property type="entry name" value="TRIM45/56/19-like"/>
</dbReference>
<dbReference type="GO" id="GO:0061630">
    <property type="term" value="F:ubiquitin protein ligase activity"/>
    <property type="evidence" value="ECO:0007669"/>
    <property type="project" value="TreeGrafter"/>
</dbReference>
<dbReference type="CDD" id="cd19756">
    <property type="entry name" value="Bbox2"/>
    <property type="match status" value="1"/>
</dbReference>
<evidence type="ECO:0000256" key="4">
    <source>
        <dbReference type="PROSITE-ProRule" id="PRU00024"/>
    </source>
</evidence>
<dbReference type="PROSITE" id="PS50119">
    <property type="entry name" value="ZF_BBOX"/>
    <property type="match status" value="2"/>
</dbReference>
<dbReference type="Pfam" id="PF00643">
    <property type="entry name" value="zf-B_box"/>
    <property type="match status" value="1"/>
</dbReference>
<evidence type="ECO:0000256" key="2">
    <source>
        <dbReference type="ARBA" id="ARBA00022771"/>
    </source>
</evidence>
<dbReference type="InterPro" id="IPR017907">
    <property type="entry name" value="Znf_RING_CS"/>
</dbReference>
<accession>A0A9Q1BDX3</accession>
<keyword evidence="3" id="KW-0862">Zinc</keyword>
<dbReference type="SUPFAM" id="SSF57845">
    <property type="entry name" value="B-box zinc-binding domain"/>
    <property type="match status" value="1"/>
</dbReference>
<name>A0A9Q1BDX3_HOLLE</name>
<comment type="caution">
    <text evidence="8">The sequence shown here is derived from an EMBL/GenBank/DDBJ whole genome shotgun (WGS) entry which is preliminary data.</text>
</comment>
<reference evidence="8" key="1">
    <citation type="submission" date="2021-10" db="EMBL/GenBank/DDBJ databases">
        <title>Tropical sea cucumber genome reveals ecological adaptation and Cuvierian tubules defense mechanism.</title>
        <authorList>
            <person name="Chen T."/>
        </authorList>
    </citation>
    <scope>NUCLEOTIDE SEQUENCE</scope>
    <source>
        <strain evidence="8">Nanhai2018</strain>
        <tissue evidence="8">Muscle</tissue>
    </source>
</reference>
<dbReference type="GO" id="GO:0008270">
    <property type="term" value="F:zinc ion binding"/>
    <property type="evidence" value="ECO:0007669"/>
    <property type="project" value="UniProtKB-KW"/>
</dbReference>
<feature type="domain" description="B box-type" evidence="7">
    <location>
        <begin position="99"/>
        <end position="140"/>
    </location>
</feature>
<dbReference type="Gene3D" id="3.30.40.10">
    <property type="entry name" value="Zinc/RING finger domain, C3HC4 (zinc finger)"/>
    <property type="match status" value="1"/>
</dbReference>
<dbReference type="InterPro" id="IPR018957">
    <property type="entry name" value="Znf_C3HC4_RING-type"/>
</dbReference>
<dbReference type="CDD" id="cd19757">
    <property type="entry name" value="Bbox1"/>
    <property type="match status" value="1"/>
</dbReference>
<dbReference type="PROSITE" id="PS00518">
    <property type="entry name" value="ZF_RING_1"/>
    <property type="match status" value="1"/>
</dbReference>
<dbReference type="PANTHER" id="PTHR25462:SF305">
    <property type="entry name" value="RING-TYPE DOMAIN-CONTAINING PROTEIN"/>
    <property type="match status" value="1"/>
</dbReference>
<feature type="domain" description="RING-type" evidence="6">
    <location>
        <begin position="16"/>
        <end position="58"/>
    </location>
</feature>
<evidence type="ECO:0000256" key="5">
    <source>
        <dbReference type="SAM" id="Coils"/>
    </source>
</evidence>
<protein>
    <submittedName>
        <fullName evidence="8">E3 ubiquitin-protein ligase TRIM56</fullName>
    </submittedName>
</protein>
<dbReference type="PANTHER" id="PTHR25462">
    <property type="entry name" value="BONUS, ISOFORM C-RELATED"/>
    <property type="match status" value="1"/>
</dbReference>
<dbReference type="AlphaFoldDB" id="A0A9Q1BDX3"/>
<evidence type="ECO:0000313" key="9">
    <source>
        <dbReference type="Proteomes" id="UP001152320"/>
    </source>
</evidence>